<keyword evidence="1" id="KW-0880">Kelch repeat</keyword>
<keyword evidence="2" id="KW-0677">Repeat</keyword>
<dbReference type="STRING" id="61819.ENSACIP00000000200"/>
<dbReference type="PANTHER" id="PTHR45632:SF14">
    <property type="entry name" value="KELCH-LIKE PROTEIN 33"/>
    <property type="match status" value="1"/>
</dbReference>
<feature type="domain" description="BACK" evidence="3">
    <location>
        <begin position="119"/>
        <end position="220"/>
    </location>
</feature>
<dbReference type="SUPFAM" id="SSF54695">
    <property type="entry name" value="POZ domain"/>
    <property type="match status" value="1"/>
</dbReference>
<evidence type="ECO:0000313" key="4">
    <source>
        <dbReference type="Ensembl" id="ENSACIP00000000200.1"/>
    </source>
</evidence>
<reference evidence="4" key="2">
    <citation type="submission" date="2025-09" db="UniProtKB">
        <authorList>
            <consortium name="Ensembl"/>
        </authorList>
    </citation>
    <scope>IDENTIFICATION</scope>
</reference>
<dbReference type="AlphaFoldDB" id="A0A3Q0QRQ2"/>
<evidence type="ECO:0000256" key="1">
    <source>
        <dbReference type="ARBA" id="ARBA00022441"/>
    </source>
</evidence>
<dbReference type="PANTHER" id="PTHR45632">
    <property type="entry name" value="LD33804P"/>
    <property type="match status" value="1"/>
</dbReference>
<name>A0A3Q0QRQ2_AMPCI</name>
<dbReference type="InterPro" id="IPR011333">
    <property type="entry name" value="SKP1/BTB/POZ_sf"/>
</dbReference>
<dbReference type="Proteomes" id="UP000261340">
    <property type="component" value="Unplaced"/>
</dbReference>
<proteinExistence type="predicted"/>
<evidence type="ECO:0000256" key="2">
    <source>
        <dbReference type="ARBA" id="ARBA00022737"/>
    </source>
</evidence>
<protein>
    <recommendedName>
        <fullName evidence="3">BACK domain-containing protein</fullName>
    </recommendedName>
</protein>
<dbReference type="FunFam" id="1.25.40.420:FF:000001">
    <property type="entry name" value="Kelch-like family member 12"/>
    <property type="match status" value="1"/>
</dbReference>
<accession>A0A3Q0QRQ2</accession>
<organism evidence="4 5">
    <name type="scientific">Amphilophus citrinellus</name>
    <name type="common">Midas cichlid</name>
    <name type="synonym">Cichlasoma citrinellum</name>
    <dbReference type="NCBI Taxonomy" id="61819"/>
    <lineage>
        <taxon>Eukaryota</taxon>
        <taxon>Metazoa</taxon>
        <taxon>Chordata</taxon>
        <taxon>Craniata</taxon>
        <taxon>Vertebrata</taxon>
        <taxon>Euteleostomi</taxon>
        <taxon>Actinopterygii</taxon>
        <taxon>Neopterygii</taxon>
        <taxon>Teleostei</taxon>
        <taxon>Neoteleostei</taxon>
        <taxon>Acanthomorphata</taxon>
        <taxon>Ovalentaria</taxon>
        <taxon>Cichlomorphae</taxon>
        <taxon>Cichliformes</taxon>
        <taxon>Cichlidae</taxon>
        <taxon>New World cichlids</taxon>
        <taxon>Cichlasomatinae</taxon>
        <taxon>Heroini</taxon>
        <taxon>Amphilophus</taxon>
    </lineage>
</organism>
<keyword evidence="5" id="KW-1185">Reference proteome</keyword>
<dbReference type="Gene3D" id="1.25.40.420">
    <property type="match status" value="1"/>
</dbReference>
<reference evidence="4" key="1">
    <citation type="submission" date="2025-08" db="UniProtKB">
        <authorList>
            <consortium name="Ensembl"/>
        </authorList>
    </citation>
    <scope>IDENTIFICATION</scope>
</reference>
<evidence type="ECO:0000313" key="5">
    <source>
        <dbReference type="Proteomes" id="UP000261340"/>
    </source>
</evidence>
<dbReference type="Ensembl" id="ENSACIT00000000210.1">
    <property type="protein sequence ID" value="ENSACIP00000000200.1"/>
    <property type="gene ID" value="ENSACIG00000000186.1"/>
</dbReference>
<dbReference type="GeneTree" id="ENSGT00940000164143"/>
<dbReference type="Gene3D" id="3.30.710.10">
    <property type="entry name" value="Potassium Channel Kv1.1, Chain A"/>
    <property type="match status" value="1"/>
</dbReference>
<dbReference type="Pfam" id="PF00651">
    <property type="entry name" value="BTB"/>
    <property type="match status" value="1"/>
</dbReference>
<dbReference type="InterPro" id="IPR000210">
    <property type="entry name" value="BTB/POZ_dom"/>
</dbReference>
<dbReference type="Pfam" id="PF07707">
    <property type="entry name" value="BACK"/>
    <property type="match status" value="1"/>
</dbReference>
<dbReference type="SMART" id="SM00875">
    <property type="entry name" value="BACK"/>
    <property type="match status" value="1"/>
</dbReference>
<evidence type="ECO:0000259" key="3">
    <source>
        <dbReference type="SMART" id="SM00875"/>
    </source>
</evidence>
<sequence length="258" mass="29352">MSLGPEVDDVGLEAILEFAYTGQMPSLNKDNVDKIKAAAQILGAPRVLDLCTEEEEKSTKTGGQKKRESISPAQQLMISLQSIKQLWLDRVGCDVILEYQPALYLCFNFLCREMNLESCLDVASFAEAYEMAQLLEVAEDFVLRHFQMVACTSKFKDLSAKQLLKYLNSKSLCVPSELVVFKAVVTWIQAKPKIRLRLAQELMKTVHFPLMTFKEFKEVRSQTIWSNPKLAALYEKIFEDFCSNETCLCERGKCKHVV</sequence>
<dbReference type="InterPro" id="IPR011705">
    <property type="entry name" value="BACK"/>
</dbReference>